<feature type="region of interest" description="Disordered" evidence="1">
    <location>
        <begin position="41"/>
        <end position="76"/>
    </location>
</feature>
<comment type="caution">
    <text evidence="3">The sequence shown here is derived from an EMBL/GenBank/DDBJ whole genome shotgun (WGS) entry which is preliminary data.</text>
</comment>
<evidence type="ECO:0000256" key="2">
    <source>
        <dbReference type="SAM" id="Phobius"/>
    </source>
</evidence>
<evidence type="ECO:0000313" key="3">
    <source>
        <dbReference type="EMBL" id="MBP1040085.1"/>
    </source>
</evidence>
<accession>A0A940P2Z7</accession>
<name>A0A940P2Z7_9ENTE</name>
<gene>
    <name evidence="3" type="ORF">I6N95_03565</name>
</gene>
<keyword evidence="2" id="KW-0812">Transmembrane</keyword>
<proteinExistence type="predicted"/>
<feature type="compositionally biased region" description="Polar residues" evidence="1">
    <location>
        <begin position="67"/>
        <end position="76"/>
    </location>
</feature>
<feature type="transmembrane region" description="Helical" evidence="2">
    <location>
        <begin position="74"/>
        <end position="93"/>
    </location>
</feature>
<evidence type="ECO:0000256" key="1">
    <source>
        <dbReference type="SAM" id="MobiDB-lite"/>
    </source>
</evidence>
<evidence type="ECO:0000313" key="4">
    <source>
        <dbReference type="Proteomes" id="UP000674938"/>
    </source>
</evidence>
<keyword evidence="2" id="KW-1133">Transmembrane helix</keyword>
<dbReference type="AlphaFoldDB" id="A0A940P2Z7"/>
<organism evidence="3 4">
    <name type="scientific">Vagococcus allomyrinae</name>
    <dbReference type="NCBI Taxonomy" id="2794353"/>
    <lineage>
        <taxon>Bacteria</taxon>
        <taxon>Bacillati</taxon>
        <taxon>Bacillota</taxon>
        <taxon>Bacilli</taxon>
        <taxon>Lactobacillales</taxon>
        <taxon>Enterococcaceae</taxon>
        <taxon>Vagococcus</taxon>
    </lineage>
</organism>
<protein>
    <submittedName>
        <fullName evidence="3">LPXTG cell wall anchor domain-containing protein</fullName>
    </submittedName>
</protein>
<keyword evidence="4" id="KW-1185">Reference proteome</keyword>
<reference evidence="3" key="1">
    <citation type="submission" date="2020-12" db="EMBL/GenBank/DDBJ databases">
        <title>Vagococcus allomyrinae sp. nov. and Enterococcus lavae sp. nov., isolated from the larvae of Allomyrina dichotoma.</title>
        <authorList>
            <person name="Lee S.D."/>
        </authorList>
    </citation>
    <scope>NUCLEOTIDE SEQUENCE</scope>
    <source>
        <strain evidence="3">BWB3-3</strain>
    </source>
</reference>
<sequence>MTYLKKISLSLGVVLLLLIGGGTSSLASDVTVKAGIEFTELPTDSSEPAPSSTGATSEPPAKVLSKLPQTGSTVSRGSIGIGAILLVACLLLGRYKWSRRSL</sequence>
<dbReference type="NCBIfam" id="TIGR01167">
    <property type="entry name" value="LPXTG_anchor"/>
    <property type="match status" value="1"/>
</dbReference>
<feature type="compositionally biased region" description="Polar residues" evidence="1">
    <location>
        <begin position="42"/>
        <end position="56"/>
    </location>
</feature>
<dbReference type="RefSeq" id="WP_209524980.1">
    <property type="nucleotide sequence ID" value="NZ_JAEEGA010000002.1"/>
</dbReference>
<dbReference type="Proteomes" id="UP000674938">
    <property type="component" value="Unassembled WGS sequence"/>
</dbReference>
<keyword evidence="2" id="KW-0472">Membrane</keyword>
<dbReference type="EMBL" id="JAEEGA010000002">
    <property type="protein sequence ID" value="MBP1040085.1"/>
    <property type="molecule type" value="Genomic_DNA"/>
</dbReference>